<evidence type="ECO:0000256" key="7">
    <source>
        <dbReference type="SAM" id="SignalP"/>
    </source>
</evidence>
<sequence>MKGFAVLVVVAFAAVAKAGLTDEQKAKLVQYYNDCLASTQVDKEVVAKARRGEFSDDPKLKEFFGCMFKKAGFQNDDGEIQVDVIRQKMPDDVDKAEADKVIAACQDKKGGTPAETAFEVYKCYWEATPNHISLA</sequence>
<dbReference type="SMART" id="SM00708">
    <property type="entry name" value="PhBP"/>
    <property type="match status" value="1"/>
</dbReference>
<organism evidence="8">
    <name type="scientific">Rhyzopertha dominica</name>
    <name type="common">Lesser grain borer</name>
    <name type="synonym">Synodendron dominica</name>
    <dbReference type="NCBI Taxonomy" id="92692"/>
    <lineage>
        <taxon>Eukaryota</taxon>
        <taxon>Metazoa</taxon>
        <taxon>Ecdysozoa</taxon>
        <taxon>Arthropoda</taxon>
        <taxon>Hexapoda</taxon>
        <taxon>Insecta</taxon>
        <taxon>Pterygota</taxon>
        <taxon>Neoptera</taxon>
        <taxon>Endopterygota</taxon>
        <taxon>Coleoptera</taxon>
        <taxon>Polyphaga</taxon>
        <taxon>Bostrichiformia</taxon>
        <taxon>Bostrichidae</taxon>
        <taxon>Dinoderinae</taxon>
        <taxon>Rhyzopertha</taxon>
    </lineage>
</organism>
<feature type="signal peptide" evidence="7">
    <location>
        <begin position="1"/>
        <end position="18"/>
    </location>
</feature>
<evidence type="ECO:0000256" key="3">
    <source>
        <dbReference type="ARBA" id="ARBA00022525"/>
    </source>
</evidence>
<dbReference type="SUPFAM" id="SSF47565">
    <property type="entry name" value="Insect pheromone/odorant-binding proteins"/>
    <property type="match status" value="1"/>
</dbReference>
<dbReference type="CDD" id="cd23992">
    <property type="entry name" value="PBP_GOBP"/>
    <property type="match status" value="1"/>
</dbReference>
<comment type="function">
    <text evidence="6">May be a carrier protein for lipids.</text>
</comment>
<feature type="chain" id="PRO_5007070862" evidence="7">
    <location>
        <begin position="19"/>
        <end position="135"/>
    </location>
</feature>
<keyword evidence="5" id="KW-0325">Glycoprotein</keyword>
<dbReference type="PANTHER" id="PTHR11857">
    <property type="entry name" value="ODORANT BINDING PROTEIN-RELATED"/>
    <property type="match status" value="1"/>
</dbReference>
<evidence type="ECO:0000256" key="1">
    <source>
        <dbReference type="ARBA" id="ARBA00004613"/>
    </source>
</evidence>
<dbReference type="GO" id="GO:0007608">
    <property type="term" value="P:sensory perception of smell"/>
    <property type="evidence" value="ECO:0007669"/>
    <property type="project" value="TreeGrafter"/>
</dbReference>
<dbReference type="Pfam" id="PF01395">
    <property type="entry name" value="PBP_GOBP"/>
    <property type="match status" value="1"/>
</dbReference>
<dbReference type="PANTHER" id="PTHR11857:SF43">
    <property type="entry name" value="GEO07291P1-RELATED"/>
    <property type="match status" value="1"/>
</dbReference>
<dbReference type="SMR" id="A0A0X8U7T9"/>
<dbReference type="Gene3D" id="1.10.238.20">
    <property type="entry name" value="Pheromone/general odorant binding protein domain"/>
    <property type="match status" value="1"/>
</dbReference>
<comment type="subcellular location">
    <subcellularLocation>
        <location evidence="1">Secreted</location>
    </subcellularLocation>
</comment>
<keyword evidence="4 7" id="KW-0732">Signal</keyword>
<gene>
    <name evidence="8" type="primary">obp7</name>
</gene>
<evidence type="ECO:0000256" key="5">
    <source>
        <dbReference type="ARBA" id="ARBA00023180"/>
    </source>
</evidence>
<dbReference type="FunFam" id="1.10.238.20:FF:000001">
    <property type="entry name" value="General odorant-binding protein lush"/>
    <property type="match status" value="1"/>
</dbReference>
<dbReference type="EMBL" id="KJ186818">
    <property type="protein sequence ID" value="AIX97130.1"/>
    <property type="molecule type" value="mRNA"/>
</dbReference>
<reference evidence="8" key="1">
    <citation type="submission" date="2014-01" db="EMBL/GenBank/DDBJ databases">
        <title>Identification of Chemosensory Gene Families in Rhyzopertha dominica (Coleoptera: Bostrichidae).</title>
        <authorList>
            <person name="Wang M."/>
            <person name="Diakite M.M."/>
        </authorList>
    </citation>
    <scope>NUCLEOTIDE SEQUENCE</scope>
</reference>
<keyword evidence="3" id="KW-0964">Secreted</keyword>
<name>A0A0X8U7T9_RHYDO</name>
<evidence type="ECO:0000256" key="6">
    <source>
        <dbReference type="ARBA" id="ARBA00056866"/>
    </source>
</evidence>
<dbReference type="InterPro" id="IPR006170">
    <property type="entry name" value="PBP/GOBP"/>
</dbReference>
<dbReference type="AlphaFoldDB" id="A0A0X8U7T9"/>
<accession>A0A0X8U7T9</accession>
<evidence type="ECO:0000313" key="8">
    <source>
        <dbReference type="EMBL" id="AIX97130.1"/>
    </source>
</evidence>
<evidence type="ECO:0000256" key="4">
    <source>
        <dbReference type="ARBA" id="ARBA00022729"/>
    </source>
</evidence>
<comment type="similarity">
    <text evidence="2">Belongs to the PBP/GOBP family.</text>
</comment>
<dbReference type="GO" id="GO:0005615">
    <property type="term" value="C:extracellular space"/>
    <property type="evidence" value="ECO:0007669"/>
    <property type="project" value="TreeGrafter"/>
</dbReference>
<protein>
    <submittedName>
        <fullName evidence="8">Odorant-binding protein 7</fullName>
    </submittedName>
</protein>
<proteinExistence type="evidence at transcript level"/>
<evidence type="ECO:0000256" key="2">
    <source>
        <dbReference type="ARBA" id="ARBA00008098"/>
    </source>
</evidence>
<dbReference type="InterPro" id="IPR036728">
    <property type="entry name" value="PBP_GOBP_sf"/>
</dbReference>
<dbReference type="GO" id="GO:0005549">
    <property type="term" value="F:odorant binding"/>
    <property type="evidence" value="ECO:0007669"/>
    <property type="project" value="InterPro"/>
</dbReference>